<evidence type="ECO:0000313" key="2">
    <source>
        <dbReference type="EMBL" id="QJA85771.1"/>
    </source>
</evidence>
<keyword evidence="1" id="KW-0175">Coiled coil</keyword>
<name>A0A6M3KW10_9ZZZZ</name>
<dbReference type="EMBL" id="MT142594">
    <property type="protein sequence ID" value="QJA85771.1"/>
    <property type="molecule type" value="Genomic_DNA"/>
</dbReference>
<reference evidence="2" key="1">
    <citation type="submission" date="2020-03" db="EMBL/GenBank/DDBJ databases">
        <title>The deep terrestrial virosphere.</title>
        <authorList>
            <person name="Holmfeldt K."/>
            <person name="Nilsson E."/>
            <person name="Simone D."/>
            <person name="Lopez-Fernandez M."/>
            <person name="Wu X."/>
            <person name="de Brujin I."/>
            <person name="Lundin D."/>
            <person name="Andersson A."/>
            <person name="Bertilsson S."/>
            <person name="Dopson M."/>
        </authorList>
    </citation>
    <scope>NUCLEOTIDE SEQUENCE</scope>
    <source>
        <strain evidence="2">MM415B02177</strain>
    </source>
</reference>
<evidence type="ECO:0000256" key="1">
    <source>
        <dbReference type="SAM" id="Coils"/>
    </source>
</evidence>
<organism evidence="2">
    <name type="scientific">viral metagenome</name>
    <dbReference type="NCBI Taxonomy" id="1070528"/>
    <lineage>
        <taxon>unclassified sequences</taxon>
        <taxon>metagenomes</taxon>
        <taxon>organismal metagenomes</taxon>
    </lineage>
</organism>
<protein>
    <submittedName>
        <fullName evidence="2">Uncharacterized protein</fullName>
    </submittedName>
</protein>
<proteinExistence type="predicted"/>
<gene>
    <name evidence="2" type="ORF">MM415B02177_0012</name>
</gene>
<sequence>MSELSCGIHALDSTLNDNCVHCLRIRLAEKDAEIERLTAERRTLWLKIVTRIAENKRLLQELDEAESRAAKLEQKEAAREKRFRMERFN</sequence>
<accession>A0A6M3KW10</accession>
<dbReference type="AlphaFoldDB" id="A0A6M3KW10"/>
<feature type="coiled-coil region" evidence="1">
    <location>
        <begin position="20"/>
        <end position="82"/>
    </location>
</feature>